<sequence length="143" mass="15179">MDTQHSSSSHPALGIDHGDARIGVAATDDFGILAHPVETIDQAKGDPIERIAQLVAARKIQTLVLGLPVRMDGSEGSSAAKVRAFGDLLRARVPDVPLVFVDETLTTSTAATKLREAGRKAKQQKSVIDQAAAVEILNTWMGE</sequence>
<comment type="caution">
    <text evidence="7">The sequence shown here is derived from an EMBL/GenBank/DDBJ whole genome shotgun (WGS) entry which is preliminary data.</text>
</comment>
<keyword evidence="1 5" id="KW-0963">Cytoplasm</keyword>
<dbReference type="EC" id="3.1.-.-" evidence="5"/>
<dbReference type="InterPro" id="IPR037027">
    <property type="entry name" value="YqgF/RNaseH-like_dom_sf"/>
</dbReference>
<evidence type="ECO:0000256" key="5">
    <source>
        <dbReference type="HAMAP-Rule" id="MF_00651"/>
    </source>
</evidence>
<evidence type="ECO:0000256" key="3">
    <source>
        <dbReference type="ARBA" id="ARBA00022722"/>
    </source>
</evidence>
<dbReference type="SUPFAM" id="SSF53098">
    <property type="entry name" value="Ribonuclease H-like"/>
    <property type="match status" value="1"/>
</dbReference>
<dbReference type="AlphaFoldDB" id="A0A934R7E7"/>
<dbReference type="CDD" id="cd16964">
    <property type="entry name" value="YqgF"/>
    <property type="match status" value="1"/>
</dbReference>
<proteinExistence type="inferred from homology"/>
<dbReference type="Proteomes" id="UP000600139">
    <property type="component" value="Unassembled WGS sequence"/>
</dbReference>
<dbReference type="Pfam" id="PF03652">
    <property type="entry name" value="RuvX"/>
    <property type="match status" value="1"/>
</dbReference>
<dbReference type="InterPro" id="IPR012337">
    <property type="entry name" value="RNaseH-like_sf"/>
</dbReference>
<dbReference type="Gene3D" id="3.30.420.140">
    <property type="entry name" value="YqgF/RNase H-like domain"/>
    <property type="match status" value="1"/>
</dbReference>
<feature type="domain" description="YqgF/RNase H-like" evidence="6">
    <location>
        <begin position="10"/>
        <end position="110"/>
    </location>
</feature>
<dbReference type="EMBL" id="JAENIK010000011">
    <property type="protein sequence ID" value="MBK1816484.1"/>
    <property type="molecule type" value="Genomic_DNA"/>
</dbReference>
<dbReference type="HAMAP" id="MF_00651">
    <property type="entry name" value="Nuclease_YqgF"/>
    <property type="match status" value="1"/>
</dbReference>
<reference evidence="7" key="1">
    <citation type="submission" date="2021-01" db="EMBL/GenBank/DDBJ databases">
        <title>Modified the classification status of verrucomicrobia.</title>
        <authorList>
            <person name="Feng X."/>
        </authorList>
    </citation>
    <scope>NUCLEOTIDE SEQUENCE</scope>
    <source>
        <strain evidence="7">JCM 18052</strain>
    </source>
</reference>
<keyword evidence="4 5" id="KW-0378">Hydrolase</keyword>
<evidence type="ECO:0000256" key="2">
    <source>
        <dbReference type="ARBA" id="ARBA00022517"/>
    </source>
</evidence>
<dbReference type="SMART" id="SM00732">
    <property type="entry name" value="YqgFc"/>
    <property type="match status" value="1"/>
</dbReference>
<dbReference type="InterPro" id="IPR006641">
    <property type="entry name" value="YqgF/RNaseH-like_dom"/>
</dbReference>
<evidence type="ECO:0000313" key="8">
    <source>
        <dbReference type="Proteomes" id="UP000600139"/>
    </source>
</evidence>
<keyword evidence="3 5" id="KW-0540">Nuclease</keyword>
<dbReference type="PANTHER" id="PTHR33317:SF4">
    <property type="entry name" value="POLYNUCLEOTIDYL TRANSFERASE, RIBONUCLEASE H-LIKE SUPERFAMILY PROTEIN"/>
    <property type="match status" value="1"/>
</dbReference>
<keyword evidence="8" id="KW-1185">Reference proteome</keyword>
<comment type="function">
    <text evidence="5">Could be a nuclease involved in processing of the 5'-end of pre-16S rRNA.</text>
</comment>
<evidence type="ECO:0000313" key="7">
    <source>
        <dbReference type="EMBL" id="MBK1816484.1"/>
    </source>
</evidence>
<protein>
    <recommendedName>
        <fullName evidence="5">Putative pre-16S rRNA nuclease</fullName>
        <ecNumber evidence="5">3.1.-.-</ecNumber>
    </recommendedName>
</protein>
<keyword evidence="2 5" id="KW-0690">Ribosome biogenesis</keyword>
<dbReference type="GO" id="GO:0004518">
    <property type="term" value="F:nuclease activity"/>
    <property type="evidence" value="ECO:0007669"/>
    <property type="project" value="UniProtKB-KW"/>
</dbReference>
<dbReference type="GO" id="GO:0005829">
    <property type="term" value="C:cytosol"/>
    <property type="evidence" value="ECO:0007669"/>
    <property type="project" value="TreeGrafter"/>
</dbReference>
<dbReference type="GO" id="GO:0000967">
    <property type="term" value="P:rRNA 5'-end processing"/>
    <property type="evidence" value="ECO:0007669"/>
    <property type="project" value="UniProtKB-UniRule"/>
</dbReference>
<name>A0A934R7E7_9BACT</name>
<dbReference type="InterPro" id="IPR005227">
    <property type="entry name" value="YqgF"/>
</dbReference>
<comment type="similarity">
    <text evidence="5">Belongs to the YqgF HJR family.</text>
</comment>
<dbReference type="NCBIfam" id="TIGR00250">
    <property type="entry name" value="RNAse_H_YqgF"/>
    <property type="match status" value="1"/>
</dbReference>
<evidence type="ECO:0000259" key="6">
    <source>
        <dbReference type="SMART" id="SM00732"/>
    </source>
</evidence>
<dbReference type="GO" id="GO:0016788">
    <property type="term" value="F:hydrolase activity, acting on ester bonds"/>
    <property type="evidence" value="ECO:0007669"/>
    <property type="project" value="UniProtKB-UniRule"/>
</dbReference>
<gene>
    <name evidence="7" type="primary">ruvX</name>
    <name evidence="7" type="ORF">JIN84_12730</name>
</gene>
<evidence type="ECO:0000256" key="1">
    <source>
        <dbReference type="ARBA" id="ARBA00022490"/>
    </source>
</evidence>
<accession>A0A934R7E7</accession>
<evidence type="ECO:0000256" key="4">
    <source>
        <dbReference type="ARBA" id="ARBA00022801"/>
    </source>
</evidence>
<organism evidence="7 8">
    <name type="scientific">Luteolibacter yonseiensis</name>
    <dbReference type="NCBI Taxonomy" id="1144680"/>
    <lineage>
        <taxon>Bacteria</taxon>
        <taxon>Pseudomonadati</taxon>
        <taxon>Verrucomicrobiota</taxon>
        <taxon>Verrucomicrobiia</taxon>
        <taxon>Verrucomicrobiales</taxon>
        <taxon>Verrucomicrobiaceae</taxon>
        <taxon>Luteolibacter</taxon>
    </lineage>
</organism>
<comment type="subcellular location">
    <subcellularLocation>
        <location evidence="5">Cytoplasm</location>
    </subcellularLocation>
</comment>
<dbReference type="PANTHER" id="PTHR33317">
    <property type="entry name" value="POLYNUCLEOTIDYL TRANSFERASE, RIBONUCLEASE H-LIKE SUPERFAMILY PROTEIN"/>
    <property type="match status" value="1"/>
</dbReference>